<organism evidence="2 3">
    <name type="scientific">Solanum tuberosum</name>
    <name type="common">Potato</name>
    <dbReference type="NCBI Taxonomy" id="4113"/>
    <lineage>
        <taxon>Eukaryota</taxon>
        <taxon>Viridiplantae</taxon>
        <taxon>Streptophyta</taxon>
        <taxon>Embryophyta</taxon>
        <taxon>Tracheophyta</taxon>
        <taxon>Spermatophyta</taxon>
        <taxon>Magnoliopsida</taxon>
        <taxon>eudicotyledons</taxon>
        <taxon>Gunneridae</taxon>
        <taxon>Pentapetalae</taxon>
        <taxon>asterids</taxon>
        <taxon>lamiids</taxon>
        <taxon>Solanales</taxon>
        <taxon>Solanaceae</taxon>
        <taxon>Solanoideae</taxon>
        <taxon>Solaneae</taxon>
        <taxon>Solanum</taxon>
    </lineage>
</organism>
<feature type="region of interest" description="Disordered" evidence="1">
    <location>
        <begin position="163"/>
        <end position="193"/>
    </location>
</feature>
<evidence type="ECO:0000313" key="3">
    <source>
        <dbReference type="Proteomes" id="UP000011115"/>
    </source>
</evidence>
<dbReference type="AlphaFoldDB" id="M1E1B6"/>
<name>M1E1B6_SOLTU</name>
<dbReference type="InParanoid" id="M1E1B6"/>
<feature type="compositionally biased region" description="Acidic residues" evidence="1">
    <location>
        <begin position="180"/>
        <end position="193"/>
    </location>
</feature>
<proteinExistence type="predicted"/>
<evidence type="ECO:0000256" key="1">
    <source>
        <dbReference type="SAM" id="MobiDB-lite"/>
    </source>
</evidence>
<feature type="region of interest" description="Disordered" evidence="1">
    <location>
        <begin position="1"/>
        <end position="27"/>
    </location>
</feature>
<accession>M1E1B6</accession>
<dbReference type="Proteomes" id="UP000011115">
    <property type="component" value="Unassembled WGS sequence"/>
</dbReference>
<feature type="compositionally biased region" description="Polar residues" evidence="1">
    <location>
        <begin position="15"/>
        <end position="24"/>
    </location>
</feature>
<dbReference type="EnsemblPlants" id="PGSC0003DMT400097740">
    <property type="protein sequence ID" value="PGSC0003DMT400097740"/>
    <property type="gene ID" value="PGSC0003DMG400047311"/>
</dbReference>
<evidence type="ECO:0000313" key="2">
    <source>
        <dbReference type="EnsemblPlants" id="PGSC0003DMT400097740"/>
    </source>
</evidence>
<dbReference type="HOGENOM" id="CLU_065052_0_0_1"/>
<sequence length="193" mass="20816">MTNSSSSLKPPISQEVENPSSFNFSIPLPEESPLTPVCGVGETGEFITPLSEVMVSPALPSGEIFPCSPTLVLSCDKSQNSEAQSVVKLSVDPPTEEVEVDSRVVSSTMSERLFEGDFPEGRGPESYILAAGAELVVVQSLASLRGDVQPTLLEPELRSLEQVPHSVQPVFDQTPSSFDIESEKEEEEEPPLR</sequence>
<dbReference type="PaxDb" id="4113-PGSC0003DMT400097740"/>
<protein>
    <submittedName>
        <fullName evidence="2">Uncharacterized protein</fullName>
    </submittedName>
</protein>
<reference evidence="2" key="2">
    <citation type="submission" date="2015-06" db="UniProtKB">
        <authorList>
            <consortium name="EnsemblPlants"/>
        </authorList>
    </citation>
    <scope>IDENTIFICATION</scope>
    <source>
        <strain evidence="2">DM1-3 516 R44</strain>
    </source>
</reference>
<keyword evidence="3" id="KW-1185">Reference proteome</keyword>
<reference evidence="3" key="1">
    <citation type="journal article" date="2011" name="Nature">
        <title>Genome sequence and analysis of the tuber crop potato.</title>
        <authorList>
            <consortium name="The Potato Genome Sequencing Consortium"/>
        </authorList>
    </citation>
    <scope>NUCLEOTIDE SEQUENCE [LARGE SCALE GENOMIC DNA]</scope>
    <source>
        <strain evidence="3">cv. DM1-3 516 R44</strain>
    </source>
</reference>
<dbReference type="Gramene" id="PGSC0003DMT400097740">
    <property type="protein sequence ID" value="PGSC0003DMT400097740"/>
    <property type="gene ID" value="PGSC0003DMG400047311"/>
</dbReference>